<keyword evidence="1" id="KW-0812">Transmembrane</keyword>
<sequence>MRATGYLIGFVVVGTFTFFFWSNQRTNKAHLRFTRRDVQIALEEVLSEDSCCHDAFDLFLGHPIGDPFLESIRQRCIALVTNDRPEPGRDISHQAADGIGALLKELQERP</sequence>
<keyword evidence="1" id="KW-0472">Membrane</keyword>
<dbReference type="Proteomes" id="UP000676506">
    <property type="component" value="Chromosome 2"/>
</dbReference>
<dbReference type="RefSeq" id="WP_211430420.1">
    <property type="nucleotide sequence ID" value="NZ_CP072649.1"/>
</dbReference>
<evidence type="ECO:0000256" key="1">
    <source>
        <dbReference type="SAM" id="Phobius"/>
    </source>
</evidence>
<protein>
    <submittedName>
        <fullName evidence="2">Uncharacterized protein</fullName>
    </submittedName>
</protein>
<proteinExistence type="predicted"/>
<organism evidence="2 3">
    <name type="scientific">Chloracidobacterium validum</name>
    <dbReference type="NCBI Taxonomy" id="2821543"/>
    <lineage>
        <taxon>Bacteria</taxon>
        <taxon>Pseudomonadati</taxon>
        <taxon>Acidobacteriota</taxon>
        <taxon>Terriglobia</taxon>
        <taxon>Terriglobales</taxon>
        <taxon>Acidobacteriaceae</taxon>
        <taxon>Chloracidobacterium</taxon>
    </lineage>
</organism>
<keyword evidence="1" id="KW-1133">Transmembrane helix</keyword>
<reference evidence="2 3" key="1">
    <citation type="submission" date="2021-03" db="EMBL/GenBank/DDBJ databases">
        <title>Genomic and phenotypic characterization of Chloracidobacterium isolates provides evidence for multiple species.</title>
        <authorList>
            <person name="Saini M.K."/>
            <person name="Costas A.M.G."/>
            <person name="Tank M."/>
            <person name="Bryant D.A."/>
        </authorList>
    </citation>
    <scope>NUCLEOTIDE SEQUENCE [LARGE SCALE GENOMIC DNA]</scope>
    <source>
        <strain evidence="2 3">BV2-C</strain>
    </source>
</reference>
<evidence type="ECO:0000313" key="2">
    <source>
        <dbReference type="EMBL" id="QUW04531.1"/>
    </source>
</evidence>
<keyword evidence="3" id="KW-1185">Reference proteome</keyword>
<name>A0ABX8BCW2_9BACT</name>
<dbReference type="EMBL" id="CP072649">
    <property type="protein sequence ID" value="QUW04531.1"/>
    <property type="molecule type" value="Genomic_DNA"/>
</dbReference>
<gene>
    <name evidence="2" type="ORF">J8C06_12150</name>
</gene>
<evidence type="ECO:0000313" key="3">
    <source>
        <dbReference type="Proteomes" id="UP000676506"/>
    </source>
</evidence>
<accession>A0ABX8BCW2</accession>
<feature type="transmembrane region" description="Helical" evidence="1">
    <location>
        <begin position="6"/>
        <end position="22"/>
    </location>
</feature>